<protein>
    <submittedName>
        <fullName evidence="5">DUSP domain-containing protein</fullName>
    </submittedName>
</protein>
<dbReference type="InterPro" id="IPR003409">
    <property type="entry name" value="MORN"/>
</dbReference>
<dbReference type="Gene3D" id="3.30.2230.10">
    <property type="entry name" value="DUSP-like"/>
    <property type="match status" value="1"/>
</dbReference>
<reference evidence="4" key="2">
    <citation type="submission" date="2024-04" db="EMBL/GenBank/DDBJ databases">
        <authorList>
            <person name="Chen Y."/>
            <person name="Shah S."/>
            <person name="Dougan E. K."/>
            <person name="Thang M."/>
            <person name="Chan C."/>
        </authorList>
    </citation>
    <scope>NUCLEOTIDE SEQUENCE [LARGE SCALE GENOMIC DNA]</scope>
</reference>
<dbReference type="EMBL" id="CAMXCT030001769">
    <property type="protein sequence ID" value="CAL4780182.1"/>
    <property type="molecule type" value="Genomic_DNA"/>
</dbReference>
<dbReference type="AlphaFoldDB" id="A0A9P1FZZ4"/>
<keyword evidence="1" id="KW-0677">Repeat</keyword>
<dbReference type="SUPFAM" id="SSF143791">
    <property type="entry name" value="DUSP-like"/>
    <property type="match status" value="1"/>
</dbReference>
<dbReference type="Pfam" id="PF02493">
    <property type="entry name" value="MORN"/>
    <property type="match status" value="2"/>
</dbReference>
<dbReference type="PROSITE" id="PS51283">
    <property type="entry name" value="DUSP"/>
    <property type="match status" value="1"/>
</dbReference>
<dbReference type="Pfam" id="PF06337">
    <property type="entry name" value="DUSP"/>
    <property type="match status" value="1"/>
</dbReference>
<accession>A0A9P1FZZ4</accession>
<reference evidence="3" key="1">
    <citation type="submission" date="2022-10" db="EMBL/GenBank/DDBJ databases">
        <authorList>
            <person name="Chen Y."/>
            <person name="Dougan E. K."/>
            <person name="Chan C."/>
            <person name="Rhodes N."/>
            <person name="Thang M."/>
        </authorList>
    </citation>
    <scope>NUCLEOTIDE SEQUENCE</scope>
</reference>
<evidence type="ECO:0000256" key="1">
    <source>
        <dbReference type="ARBA" id="ARBA00022737"/>
    </source>
</evidence>
<dbReference type="OrthoDB" id="73004at2759"/>
<dbReference type="EMBL" id="CAMXCT010001769">
    <property type="protein sequence ID" value="CAI3992870.1"/>
    <property type="molecule type" value="Genomic_DNA"/>
</dbReference>
<dbReference type="SUPFAM" id="SSF82185">
    <property type="entry name" value="Histone H3 K4-specific methyltransferase SET7/9 N-terminal domain"/>
    <property type="match status" value="1"/>
</dbReference>
<name>A0A9P1FZZ4_9DINO</name>
<evidence type="ECO:0000313" key="5">
    <source>
        <dbReference type="EMBL" id="CAL4780182.1"/>
    </source>
</evidence>
<evidence type="ECO:0000313" key="3">
    <source>
        <dbReference type="EMBL" id="CAI3992870.1"/>
    </source>
</evidence>
<dbReference type="PANTHER" id="PTHR23084:SF263">
    <property type="entry name" value="MORN REPEAT-CONTAINING PROTEIN 1"/>
    <property type="match status" value="1"/>
</dbReference>
<feature type="domain" description="DUSP" evidence="2">
    <location>
        <begin position="82"/>
        <end position="191"/>
    </location>
</feature>
<proteinExistence type="predicted"/>
<dbReference type="InterPro" id="IPR035927">
    <property type="entry name" value="DUSP-like_sf"/>
</dbReference>
<dbReference type="SMART" id="SM00695">
    <property type="entry name" value="DUSP"/>
    <property type="match status" value="1"/>
</dbReference>
<dbReference type="Gene3D" id="2.20.110.10">
    <property type="entry name" value="Histone H3 K4-specific methyltransferase SET7/9 N-terminal domain"/>
    <property type="match status" value="1"/>
</dbReference>
<dbReference type="EMBL" id="CAMXCT020001769">
    <property type="protein sequence ID" value="CAL1146245.1"/>
    <property type="molecule type" value="Genomic_DNA"/>
</dbReference>
<evidence type="ECO:0000313" key="4">
    <source>
        <dbReference type="EMBL" id="CAL1146245.1"/>
    </source>
</evidence>
<evidence type="ECO:0000313" key="6">
    <source>
        <dbReference type="Proteomes" id="UP001152797"/>
    </source>
</evidence>
<comment type="caution">
    <text evidence="3">The sequence shown here is derived from an EMBL/GenBank/DDBJ whole genome shotgun (WGS) entry which is preliminary data.</text>
</comment>
<organism evidence="3">
    <name type="scientific">Cladocopium goreaui</name>
    <dbReference type="NCBI Taxonomy" id="2562237"/>
    <lineage>
        <taxon>Eukaryota</taxon>
        <taxon>Sar</taxon>
        <taxon>Alveolata</taxon>
        <taxon>Dinophyceae</taxon>
        <taxon>Suessiales</taxon>
        <taxon>Symbiodiniaceae</taxon>
        <taxon>Cladocopium</taxon>
    </lineage>
</organism>
<sequence>MGEDAEADACPALTAAEIEEYSRIKCCVCGERVKAEDVAEHSRRCVLEPAPNLRLQLDKWRIVSTSMTPSEQRAFLHMRRTEELAKVEEIEAALAQRMPQLWWMPGKFGYIISSKWLRSWRSFVGVGKPTAETKDRPPAPIINSDLFEIDGTLRATLQEGIQHDYQILEQAMWEFFLQIYGGGPTILRYNPSGVLPGISDPSVTFEGKWRESRPDTGNGKVFDPYSGRGFDGEIQDGFLWNCTGKGLLKNGSHYEGQVVNGMPEGSGREVRPDGTVIEGTFQNGKLHGPGRVVDAHGMAQEGEWEDGELQGI</sequence>
<dbReference type="PANTHER" id="PTHR23084">
    <property type="entry name" value="PHOSPHATIDYLINOSITOL-4-PHOSPHATE 5-KINASE RELATED"/>
    <property type="match status" value="1"/>
</dbReference>
<dbReference type="GO" id="GO:0004843">
    <property type="term" value="F:cysteine-type deubiquitinase activity"/>
    <property type="evidence" value="ECO:0007669"/>
    <property type="project" value="InterPro"/>
</dbReference>
<dbReference type="InterPro" id="IPR006615">
    <property type="entry name" value="Pept_C19_DUSP"/>
</dbReference>
<gene>
    <name evidence="3" type="ORF">C1SCF055_LOCUS19664</name>
</gene>
<evidence type="ECO:0000259" key="2">
    <source>
        <dbReference type="PROSITE" id="PS51283"/>
    </source>
</evidence>
<dbReference type="Proteomes" id="UP001152797">
    <property type="component" value="Unassembled WGS sequence"/>
</dbReference>
<keyword evidence="6" id="KW-1185">Reference proteome</keyword>